<evidence type="ECO:0008006" key="4">
    <source>
        <dbReference type="Google" id="ProtNLM"/>
    </source>
</evidence>
<dbReference type="EMBL" id="JBHTBW010000045">
    <property type="protein sequence ID" value="MFC7442080.1"/>
    <property type="molecule type" value="Genomic_DNA"/>
</dbReference>
<keyword evidence="3" id="KW-1185">Reference proteome</keyword>
<feature type="repeat" description="TPR" evidence="1">
    <location>
        <begin position="66"/>
        <end position="99"/>
    </location>
</feature>
<dbReference type="InterPro" id="IPR019734">
    <property type="entry name" value="TPR_rpt"/>
</dbReference>
<keyword evidence="1" id="KW-0802">TPR repeat</keyword>
<organism evidence="2 3">
    <name type="scientific">Laceyella putida</name>
    <dbReference type="NCBI Taxonomy" id="110101"/>
    <lineage>
        <taxon>Bacteria</taxon>
        <taxon>Bacillati</taxon>
        <taxon>Bacillota</taxon>
        <taxon>Bacilli</taxon>
        <taxon>Bacillales</taxon>
        <taxon>Thermoactinomycetaceae</taxon>
        <taxon>Laceyella</taxon>
    </lineage>
</organism>
<gene>
    <name evidence="2" type="ORF">ACFQNG_13355</name>
</gene>
<accession>A0ABW2RM71</accession>
<dbReference type="Gene3D" id="1.25.40.10">
    <property type="entry name" value="Tetratricopeptide repeat domain"/>
    <property type="match status" value="1"/>
</dbReference>
<name>A0ABW2RM71_9BACL</name>
<evidence type="ECO:0000256" key="1">
    <source>
        <dbReference type="PROSITE-ProRule" id="PRU00339"/>
    </source>
</evidence>
<sequence length="186" mass="21584">MTPAWLANSPANNLARMAEREGSLIRAAIWDIGFFFCDTLIKQRLHLNPKKALGQLHKLPDEYQGPALTYLKGMCYYKLRQYDQAVEFFEQTIRDLDKMPDLEKTNLRASCLHHLGQALLLMAETLLADSHYEEALSHYLEVHKLNVEDKEIQSKALKGLAYTYLLMDDEDNYRVYSKLYFKSFGV</sequence>
<dbReference type="RefSeq" id="WP_379865883.1">
    <property type="nucleotide sequence ID" value="NZ_JBHTBW010000045.1"/>
</dbReference>
<protein>
    <recommendedName>
        <fullName evidence="4">Tetratricopeptide repeat protein</fullName>
    </recommendedName>
</protein>
<dbReference type="Proteomes" id="UP001596500">
    <property type="component" value="Unassembled WGS sequence"/>
</dbReference>
<reference evidence="3" key="1">
    <citation type="journal article" date="2019" name="Int. J. Syst. Evol. Microbiol.">
        <title>The Global Catalogue of Microorganisms (GCM) 10K type strain sequencing project: providing services to taxonomists for standard genome sequencing and annotation.</title>
        <authorList>
            <consortium name="The Broad Institute Genomics Platform"/>
            <consortium name="The Broad Institute Genome Sequencing Center for Infectious Disease"/>
            <person name="Wu L."/>
            <person name="Ma J."/>
        </authorList>
    </citation>
    <scope>NUCLEOTIDE SEQUENCE [LARGE SCALE GENOMIC DNA]</scope>
    <source>
        <strain evidence="3">CGMCC 1.12942</strain>
    </source>
</reference>
<dbReference type="SUPFAM" id="SSF48452">
    <property type="entry name" value="TPR-like"/>
    <property type="match status" value="1"/>
</dbReference>
<comment type="caution">
    <text evidence="2">The sequence shown here is derived from an EMBL/GenBank/DDBJ whole genome shotgun (WGS) entry which is preliminary data.</text>
</comment>
<proteinExistence type="predicted"/>
<evidence type="ECO:0000313" key="2">
    <source>
        <dbReference type="EMBL" id="MFC7442080.1"/>
    </source>
</evidence>
<dbReference type="SMART" id="SM00028">
    <property type="entry name" value="TPR"/>
    <property type="match status" value="2"/>
</dbReference>
<evidence type="ECO:0000313" key="3">
    <source>
        <dbReference type="Proteomes" id="UP001596500"/>
    </source>
</evidence>
<dbReference type="InterPro" id="IPR011990">
    <property type="entry name" value="TPR-like_helical_dom_sf"/>
</dbReference>
<dbReference type="PROSITE" id="PS50005">
    <property type="entry name" value="TPR"/>
    <property type="match status" value="1"/>
</dbReference>